<evidence type="ECO:0000256" key="2">
    <source>
        <dbReference type="ARBA" id="ARBA00023015"/>
    </source>
</evidence>
<dbReference type="SMART" id="SM00380">
    <property type="entry name" value="AP2"/>
    <property type="match status" value="1"/>
</dbReference>
<dbReference type="SUPFAM" id="SSF54171">
    <property type="entry name" value="DNA-binding domain"/>
    <property type="match status" value="1"/>
</dbReference>
<protein>
    <recommendedName>
        <fullName evidence="7">AP2/ERF domain-containing protein</fullName>
    </recommendedName>
</protein>
<dbReference type="GO" id="GO:0003677">
    <property type="term" value="F:DNA binding"/>
    <property type="evidence" value="ECO:0007669"/>
    <property type="project" value="UniProtKB-KW"/>
</dbReference>
<dbReference type="InterPro" id="IPR016177">
    <property type="entry name" value="DNA-bd_dom_sf"/>
</dbReference>
<keyword evidence="2" id="KW-0805">Transcription regulation</keyword>
<evidence type="ECO:0000256" key="3">
    <source>
        <dbReference type="ARBA" id="ARBA00023125"/>
    </source>
</evidence>
<dbReference type="InterPro" id="IPR001471">
    <property type="entry name" value="AP2/ERF_dom"/>
</dbReference>
<dbReference type="GO" id="GO:0005634">
    <property type="term" value="C:nucleus"/>
    <property type="evidence" value="ECO:0007669"/>
    <property type="project" value="UniProtKB-SubCell"/>
</dbReference>
<dbReference type="Pfam" id="PF00847">
    <property type="entry name" value="AP2"/>
    <property type="match status" value="1"/>
</dbReference>
<gene>
    <name evidence="8" type="ORF">URODEC1_LOCUS30856</name>
</gene>
<evidence type="ECO:0000256" key="5">
    <source>
        <dbReference type="ARBA" id="ARBA00023242"/>
    </source>
</evidence>
<feature type="region of interest" description="Disordered" evidence="6">
    <location>
        <begin position="83"/>
        <end position="113"/>
    </location>
</feature>
<evidence type="ECO:0000313" key="8">
    <source>
        <dbReference type="EMBL" id="CAL4937908.1"/>
    </source>
</evidence>
<dbReference type="AlphaFoldDB" id="A0ABC8Y444"/>
<dbReference type="EMBL" id="OZ075126">
    <property type="protein sequence ID" value="CAL4937908.1"/>
    <property type="molecule type" value="Genomic_DNA"/>
</dbReference>
<evidence type="ECO:0000256" key="4">
    <source>
        <dbReference type="ARBA" id="ARBA00023163"/>
    </source>
</evidence>
<name>A0ABC8Y444_9POAL</name>
<dbReference type="Gene3D" id="3.30.730.10">
    <property type="entry name" value="AP2/ERF domain"/>
    <property type="match status" value="1"/>
</dbReference>
<dbReference type="PRINTS" id="PR00367">
    <property type="entry name" value="ETHRSPELEMNT"/>
</dbReference>
<dbReference type="PROSITE" id="PS51032">
    <property type="entry name" value="AP2_ERF"/>
    <property type="match status" value="1"/>
</dbReference>
<dbReference type="PANTHER" id="PTHR31190:SF504">
    <property type="entry name" value="AP2 DOMAIN CONTAINING PROTEIN, EXPRESSED"/>
    <property type="match status" value="1"/>
</dbReference>
<dbReference type="InterPro" id="IPR044808">
    <property type="entry name" value="ERF_plant"/>
</dbReference>
<sequence>MCGGAILAALIPARVHRPLTAATLWPAASQSTTAAGKRKAADVDAVDELEAVTDDDDDFEAEFQLFVDDDDEEPHPAASLEAAVSKADPSPAGTIHQITRTPGRTTSSSRSIVSPEREMCSLSVLCVSVSVSGAAVSTNPARRIRVAAAGAGPSSSEKKYRGVRYRRSGRWAAEIRDPRQGRRAWLGTFCTPEEAARAYDREARRIRGKSARLNFPNHDLPTRRRAPVPVPIDLNLPAVSDDLDDDAMDGADEDAGDVRRAVCDMNVSAGMGGEAVQSTLARIKELITQQGPNELPYAALIAECGRQMEEIAALRRDLETRERQLVRLVSSVLR</sequence>
<dbReference type="Proteomes" id="UP001497457">
    <property type="component" value="Chromosome 16b"/>
</dbReference>
<feature type="compositionally biased region" description="Low complexity" evidence="6">
    <location>
        <begin position="99"/>
        <end position="111"/>
    </location>
</feature>
<feature type="domain" description="AP2/ERF" evidence="7">
    <location>
        <begin position="159"/>
        <end position="216"/>
    </location>
</feature>
<evidence type="ECO:0000259" key="7">
    <source>
        <dbReference type="PROSITE" id="PS51032"/>
    </source>
</evidence>
<keyword evidence="3" id="KW-0238">DNA-binding</keyword>
<evidence type="ECO:0000256" key="1">
    <source>
        <dbReference type="ARBA" id="ARBA00004123"/>
    </source>
</evidence>
<dbReference type="InterPro" id="IPR036955">
    <property type="entry name" value="AP2/ERF_dom_sf"/>
</dbReference>
<accession>A0ABC8Y444</accession>
<proteinExistence type="predicted"/>
<keyword evidence="5" id="KW-0539">Nucleus</keyword>
<organism evidence="8 9">
    <name type="scientific">Urochloa decumbens</name>
    <dbReference type="NCBI Taxonomy" id="240449"/>
    <lineage>
        <taxon>Eukaryota</taxon>
        <taxon>Viridiplantae</taxon>
        <taxon>Streptophyta</taxon>
        <taxon>Embryophyta</taxon>
        <taxon>Tracheophyta</taxon>
        <taxon>Spermatophyta</taxon>
        <taxon>Magnoliopsida</taxon>
        <taxon>Liliopsida</taxon>
        <taxon>Poales</taxon>
        <taxon>Poaceae</taxon>
        <taxon>PACMAD clade</taxon>
        <taxon>Panicoideae</taxon>
        <taxon>Panicodae</taxon>
        <taxon>Paniceae</taxon>
        <taxon>Melinidinae</taxon>
        <taxon>Urochloa</taxon>
    </lineage>
</organism>
<comment type="subcellular location">
    <subcellularLocation>
        <location evidence="1">Nucleus</location>
    </subcellularLocation>
</comment>
<evidence type="ECO:0000313" key="9">
    <source>
        <dbReference type="Proteomes" id="UP001497457"/>
    </source>
</evidence>
<dbReference type="FunFam" id="3.30.730.10:FF:000001">
    <property type="entry name" value="Ethylene-responsive transcription factor 2"/>
    <property type="match status" value="1"/>
</dbReference>
<dbReference type="PANTHER" id="PTHR31190">
    <property type="entry name" value="DNA-BINDING DOMAIN"/>
    <property type="match status" value="1"/>
</dbReference>
<keyword evidence="9" id="KW-1185">Reference proteome</keyword>
<keyword evidence="4" id="KW-0804">Transcription</keyword>
<evidence type="ECO:0000256" key="6">
    <source>
        <dbReference type="SAM" id="MobiDB-lite"/>
    </source>
</evidence>
<dbReference type="CDD" id="cd00018">
    <property type="entry name" value="AP2"/>
    <property type="match status" value="1"/>
</dbReference>
<reference evidence="8" key="1">
    <citation type="submission" date="2024-10" db="EMBL/GenBank/DDBJ databases">
        <authorList>
            <person name="Ryan C."/>
        </authorList>
    </citation>
    <scope>NUCLEOTIDE SEQUENCE [LARGE SCALE GENOMIC DNA]</scope>
</reference>